<dbReference type="Proteomes" id="UP001212803">
    <property type="component" value="Chromosome"/>
</dbReference>
<keyword evidence="1" id="KW-0446">Lipid-binding</keyword>
<dbReference type="Gene3D" id="3.30.1180.10">
    <property type="match status" value="1"/>
</dbReference>
<evidence type="ECO:0000313" key="2">
    <source>
        <dbReference type="EMBL" id="WBL36545.1"/>
    </source>
</evidence>
<dbReference type="InterPro" id="IPR003797">
    <property type="entry name" value="DegV"/>
</dbReference>
<protein>
    <submittedName>
        <fullName evidence="2">DegV family protein</fullName>
    </submittedName>
</protein>
<dbReference type="PANTHER" id="PTHR33434:SF2">
    <property type="entry name" value="FATTY ACID-BINDING PROTEIN TM_1468"/>
    <property type="match status" value="1"/>
</dbReference>
<proteinExistence type="predicted"/>
<keyword evidence="3" id="KW-1185">Reference proteome</keyword>
<dbReference type="InterPro" id="IPR043168">
    <property type="entry name" value="DegV_C"/>
</dbReference>
<dbReference type="RefSeq" id="WP_270057067.1">
    <property type="nucleotide sequence ID" value="NZ_CP115149.1"/>
</dbReference>
<evidence type="ECO:0000256" key="1">
    <source>
        <dbReference type="ARBA" id="ARBA00023121"/>
    </source>
</evidence>
<dbReference type="Pfam" id="PF02645">
    <property type="entry name" value="DegV"/>
    <property type="match status" value="1"/>
</dbReference>
<dbReference type="Gene3D" id="3.40.50.10170">
    <property type="match status" value="1"/>
</dbReference>
<dbReference type="InterPro" id="IPR050270">
    <property type="entry name" value="DegV_domain_contain"/>
</dbReference>
<organism evidence="2 3">
    <name type="scientific">Tepidiforma flava</name>
    <dbReference type="NCBI Taxonomy" id="3004094"/>
    <lineage>
        <taxon>Bacteria</taxon>
        <taxon>Bacillati</taxon>
        <taxon>Chloroflexota</taxon>
        <taxon>Tepidiformia</taxon>
        <taxon>Tepidiformales</taxon>
        <taxon>Tepidiformaceae</taxon>
        <taxon>Tepidiforma</taxon>
    </lineage>
</organism>
<gene>
    <name evidence="2" type="ORF">O0235_03025</name>
</gene>
<name>A0ABY7M7N3_9CHLR</name>
<accession>A0ABY7M7N3</accession>
<dbReference type="PROSITE" id="PS51482">
    <property type="entry name" value="DEGV"/>
    <property type="match status" value="1"/>
</dbReference>
<dbReference type="EMBL" id="CP115149">
    <property type="protein sequence ID" value="WBL36545.1"/>
    <property type="molecule type" value="Genomic_DNA"/>
</dbReference>
<sequence length="279" mass="29701">MTVRIVTDSTCDLPPALAAEHGITVVPLTVIFGDEALEDGAAITPVDFYQRLRSSNVLPRTSQPSVERFQQAYRAAAADGAEIVSIHISSKLSGTLNSASVARETLKHDLHIDLIDSYNVSVGLGLIVLEAARAAAAGASLSDVVAVTRRAMDRVTVYVAVDTLEYLQRGGRIGRARSLIGSILSIKPILTVDQGEVAPFERVRTRARAHERILELAAGMPRAKEMFIAHGDLPAEAEAAIERLRPQLPHTALHAAYLGPVVGTYTGPGAFGVAALARE</sequence>
<reference evidence="2 3" key="1">
    <citation type="journal article" date="2023" name="ISME J.">
        <title>Thermophilic Dehalococcoidia with unusual traits shed light on an unexpected past.</title>
        <authorList>
            <person name="Palmer M."/>
            <person name="Covington J.K."/>
            <person name="Zhou E.M."/>
            <person name="Thomas S.C."/>
            <person name="Habib N."/>
            <person name="Seymour C.O."/>
            <person name="Lai D."/>
            <person name="Johnston J."/>
            <person name="Hashimi A."/>
            <person name="Jiao J.Y."/>
            <person name="Muok A.R."/>
            <person name="Liu L."/>
            <person name="Xian W.D."/>
            <person name="Zhi X.Y."/>
            <person name="Li M.M."/>
            <person name="Silva L.P."/>
            <person name="Bowen B.P."/>
            <person name="Louie K."/>
            <person name="Briegel A."/>
            <person name="Pett-Ridge J."/>
            <person name="Weber P.K."/>
            <person name="Tocheva E.I."/>
            <person name="Woyke T."/>
            <person name="Northen T.R."/>
            <person name="Mayali X."/>
            <person name="Li W.J."/>
            <person name="Hedlund B.P."/>
        </authorList>
    </citation>
    <scope>NUCLEOTIDE SEQUENCE [LARGE SCALE GENOMIC DNA]</scope>
    <source>
        <strain evidence="2 3">YIM 72310</strain>
    </source>
</reference>
<dbReference type="SUPFAM" id="SSF82549">
    <property type="entry name" value="DAK1/DegV-like"/>
    <property type="match status" value="1"/>
</dbReference>
<dbReference type="PANTHER" id="PTHR33434">
    <property type="entry name" value="DEGV DOMAIN-CONTAINING PROTEIN DR_1986-RELATED"/>
    <property type="match status" value="1"/>
</dbReference>
<dbReference type="NCBIfam" id="TIGR00762">
    <property type="entry name" value="DegV"/>
    <property type="match status" value="1"/>
</dbReference>
<evidence type="ECO:0000313" key="3">
    <source>
        <dbReference type="Proteomes" id="UP001212803"/>
    </source>
</evidence>